<evidence type="ECO:0000313" key="3">
    <source>
        <dbReference type="Proteomes" id="UP000863257"/>
    </source>
</evidence>
<comment type="caution">
    <text evidence="2">The sequence shown here is derived from an EMBL/GenBank/DDBJ whole genome shotgun (WGS) entry which is preliminary data.</text>
</comment>
<evidence type="ECO:0000313" key="2">
    <source>
        <dbReference type="EMBL" id="HAS8538440.1"/>
    </source>
</evidence>
<dbReference type="EMBL" id="DACRBY010000001">
    <property type="protein sequence ID" value="HAS8538440.1"/>
    <property type="molecule type" value="Genomic_DNA"/>
</dbReference>
<dbReference type="Proteomes" id="UP000863257">
    <property type="component" value="Unassembled WGS sequence"/>
</dbReference>
<organism evidence="2 3">
    <name type="scientific">Vibrio vulnificus</name>
    <dbReference type="NCBI Taxonomy" id="672"/>
    <lineage>
        <taxon>Bacteria</taxon>
        <taxon>Pseudomonadati</taxon>
        <taxon>Pseudomonadota</taxon>
        <taxon>Gammaproteobacteria</taxon>
        <taxon>Vibrionales</taxon>
        <taxon>Vibrionaceae</taxon>
        <taxon>Vibrio</taxon>
    </lineage>
</organism>
<proteinExistence type="predicted"/>
<evidence type="ECO:0000256" key="1">
    <source>
        <dbReference type="SAM" id="Coils"/>
    </source>
</evidence>
<accession>A0A8H9MZ92</accession>
<keyword evidence="1" id="KW-0175">Coiled coil</keyword>
<gene>
    <name evidence="2" type="ORF">I7730_01340</name>
</gene>
<name>A0A8H9MZ92_VIBVL</name>
<dbReference type="AlphaFoldDB" id="A0A8H9MZ92"/>
<protein>
    <submittedName>
        <fullName evidence="2">Uncharacterized protein</fullName>
    </submittedName>
</protein>
<sequence length="350" mass="39639">MNQKLIIFFKTFFDKNGAFLPKISEEVSFSDLPKLTTLKAQIEKGDDLPTEAYRVAYKSLFQPLVVSRSTEVDLTEALQNCKDVIDQISPAGVKNPNFTRKLGVLGYWFSNDPLTYIAKLSCLLDGGNPLFMDSIDEAHSHLQLMLNRLEKTELEVKKCLNYIRLLKVAYEQYLLFDSLCEADIIAFCKGDICFEEDVYENLTVAFSSYCDVKDLELLCTTYDNELSPKLQEYVGSSLILLDKTRSALGIFWGEMSTLIAISSEHSFNGCSIDIKKEDVSYEIVDDVLYLGRLNIEEKRKTATDLLEKSENELNRISLDFNRCFSMYAALLAKVDINARVGLKAGEIILS</sequence>
<reference evidence="2" key="1">
    <citation type="journal article" date="2018" name="Genome Biol.">
        <title>SKESA: strategic k-mer extension for scrupulous assemblies.</title>
        <authorList>
            <person name="Souvorov A."/>
            <person name="Agarwala R."/>
            <person name="Lipman D.J."/>
        </authorList>
    </citation>
    <scope>NUCLEOTIDE SEQUENCE</scope>
    <source>
        <strain evidence="2">BCW_3452</strain>
    </source>
</reference>
<reference evidence="2" key="2">
    <citation type="submission" date="2019-01" db="EMBL/GenBank/DDBJ databases">
        <authorList>
            <consortium name="NCBI Pathogen Detection Project"/>
        </authorList>
    </citation>
    <scope>NUCLEOTIDE SEQUENCE</scope>
    <source>
        <strain evidence="2">BCW_3452</strain>
    </source>
</reference>
<feature type="coiled-coil region" evidence="1">
    <location>
        <begin position="292"/>
        <end position="319"/>
    </location>
</feature>